<sequence>PVLCIPVFCIPVLCIPVFCIPVLCIPVFCIPVFCIPVLCIPVLCIPVLCSPVLCSPVLCIPVLCSPVLCSPVFCSPVFCSPVFCSPVLCIPVFCIPVFPQPGVVHPGIPASRCSTGPCRDSVTCCCSPAVWDLFPGGRKMVCLRDSLKTVKQPGMGRSRWAGGWRREGRWLCCSRRSVGNDHCWRVFPLWFSPSCWWLPSLGSRCKSCLPCWINPG</sequence>
<dbReference type="OMA" id="CIPVFCI"/>
<proteinExistence type="predicted"/>
<protein>
    <submittedName>
        <fullName evidence="1">Uncharacterized protein</fullName>
    </submittedName>
</protein>
<reference evidence="1" key="2">
    <citation type="submission" date="2025-08" db="UniProtKB">
        <authorList>
            <consortium name="Ensembl"/>
        </authorList>
    </citation>
    <scope>IDENTIFICATION</scope>
</reference>
<dbReference type="Ensembl" id="ENSTGUT00000039290.1">
    <property type="protein sequence ID" value="ENSTGUP00000019521.1"/>
    <property type="gene ID" value="ENSTGUG00000022238.1"/>
</dbReference>
<dbReference type="InParanoid" id="A0A674GA22"/>
<keyword evidence="2" id="KW-1185">Reference proteome</keyword>
<accession>A0A674GA22</accession>
<dbReference type="AlphaFoldDB" id="A0A674GA22"/>
<dbReference type="GeneTree" id="ENSGT01150000287913"/>
<evidence type="ECO:0000313" key="2">
    <source>
        <dbReference type="Proteomes" id="UP000007754"/>
    </source>
</evidence>
<reference evidence="1" key="3">
    <citation type="submission" date="2025-09" db="UniProtKB">
        <authorList>
            <consortium name="Ensembl"/>
        </authorList>
    </citation>
    <scope>IDENTIFICATION</scope>
</reference>
<organism evidence="1 2">
    <name type="scientific">Taeniopygia guttata</name>
    <name type="common">Zebra finch</name>
    <name type="synonym">Poephila guttata</name>
    <dbReference type="NCBI Taxonomy" id="59729"/>
    <lineage>
        <taxon>Eukaryota</taxon>
        <taxon>Metazoa</taxon>
        <taxon>Chordata</taxon>
        <taxon>Craniata</taxon>
        <taxon>Vertebrata</taxon>
        <taxon>Euteleostomi</taxon>
        <taxon>Archelosauria</taxon>
        <taxon>Archosauria</taxon>
        <taxon>Dinosauria</taxon>
        <taxon>Saurischia</taxon>
        <taxon>Theropoda</taxon>
        <taxon>Coelurosauria</taxon>
        <taxon>Aves</taxon>
        <taxon>Neognathae</taxon>
        <taxon>Neoaves</taxon>
        <taxon>Telluraves</taxon>
        <taxon>Australaves</taxon>
        <taxon>Passeriformes</taxon>
        <taxon>Passeroidea</taxon>
        <taxon>Estrildidae</taxon>
        <taxon>Estrildinae</taxon>
        <taxon>Taeniopygia</taxon>
    </lineage>
</organism>
<dbReference type="PANTHER" id="PTHR21523:SF14">
    <property type="entry name" value="EXPORTED REPETITIVE PROTEIN"/>
    <property type="match status" value="1"/>
</dbReference>
<dbReference type="GO" id="GO:0005829">
    <property type="term" value="C:cytosol"/>
    <property type="evidence" value="ECO:0007669"/>
    <property type="project" value="UniProtKB-ARBA"/>
</dbReference>
<name>A0A674GA22_TAEGU</name>
<dbReference type="GO" id="GO:0045095">
    <property type="term" value="C:keratin filament"/>
    <property type="evidence" value="ECO:0007669"/>
    <property type="project" value="InterPro"/>
</dbReference>
<dbReference type="Proteomes" id="UP000007754">
    <property type="component" value="Chromosome 9"/>
</dbReference>
<evidence type="ECO:0000313" key="1">
    <source>
        <dbReference type="Ensembl" id="ENSTGUP00000019521.1"/>
    </source>
</evidence>
<dbReference type="PANTHER" id="PTHR21523">
    <property type="match status" value="1"/>
</dbReference>
<reference evidence="1 2" key="1">
    <citation type="journal article" date="2010" name="Nature">
        <title>The genome of a songbird.</title>
        <authorList>
            <person name="Warren W.C."/>
            <person name="Clayton D.F."/>
            <person name="Ellegren H."/>
            <person name="Arnold A.P."/>
            <person name="Hillier L.W."/>
            <person name="Kunstner A."/>
            <person name="Searle S."/>
            <person name="White S."/>
            <person name="Vilella A.J."/>
            <person name="Fairley S."/>
            <person name="Heger A."/>
            <person name="Kong L."/>
            <person name="Ponting C.P."/>
            <person name="Jarvis E.D."/>
            <person name="Mello C.V."/>
            <person name="Minx P."/>
            <person name="Lovell P."/>
            <person name="Velho T.A."/>
            <person name="Ferris M."/>
            <person name="Balakrishnan C.N."/>
            <person name="Sinha S."/>
            <person name="Blatti C."/>
            <person name="London S.E."/>
            <person name="Li Y."/>
            <person name="Lin Y.C."/>
            <person name="George J."/>
            <person name="Sweedler J."/>
            <person name="Southey B."/>
            <person name="Gunaratne P."/>
            <person name="Watson M."/>
            <person name="Nam K."/>
            <person name="Backstrom N."/>
            <person name="Smeds L."/>
            <person name="Nabholz B."/>
            <person name="Itoh Y."/>
            <person name="Whitney O."/>
            <person name="Pfenning A.R."/>
            <person name="Howard J."/>
            <person name="Volker M."/>
            <person name="Skinner B.M."/>
            <person name="Griffin D.K."/>
            <person name="Ye L."/>
            <person name="McLaren W.M."/>
            <person name="Flicek P."/>
            <person name="Quesada V."/>
            <person name="Velasco G."/>
            <person name="Lopez-Otin C."/>
            <person name="Puente X.S."/>
            <person name="Olender T."/>
            <person name="Lancet D."/>
            <person name="Smit A.F."/>
            <person name="Hubley R."/>
            <person name="Konkel M.K."/>
            <person name="Walker J.A."/>
            <person name="Batzer M.A."/>
            <person name="Gu W."/>
            <person name="Pollock D.D."/>
            <person name="Chen L."/>
            <person name="Cheng Z."/>
            <person name="Eichler E.E."/>
            <person name="Stapley J."/>
            <person name="Slate J."/>
            <person name="Ekblom R."/>
            <person name="Birkhead T."/>
            <person name="Burke T."/>
            <person name="Burt D."/>
            <person name="Scharff C."/>
            <person name="Adam I."/>
            <person name="Richard H."/>
            <person name="Sultan M."/>
            <person name="Soldatov A."/>
            <person name="Lehrach H."/>
            <person name="Edwards S.V."/>
            <person name="Yang S.P."/>
            <person name="Li X."/>
            <person name="Graves T."/>
            <person name="Fulton L."/>
            <person name="Nelson J."/>
            <person name="Chinwalla A."/>
            <person name="Hou S."/>
            <person name="Mardis E.R."/>
            <person name="Wilson R.K."/>
        </authorList>
    </citation>
    <scope>NUCLEOTIDE SEQUENCE [LARGE SCALE GENOMIC DNA]</scope>
</reference>